<evidence type="ECO:0000313" key="4">
    <source>
        <dbReference type="EMBL" id="SCU81976.1"/>
    </source>
</evidence>
<dbReference type="Pfam" id="PF00172">
    <property type="entry name" value="Zn_clus"/>
    <property type="match status" value="1"/>
</dbReference>
<proteinExistence type="predicted"/>
<dbReference type="GO" id="GO:0005634">
    <property type="term" value="C:nucleus"/>
    <property type="evidence" value="ECO:0007669"/>
    <property type="project" value="UniProtKB-SubCell"/>
</dbReference>
<sequence>MPRAIEKKRKNYSRNGCSECRQVHIKCDEVRPQCRRCERKNLPCTYETKFIFQKITPSQRIAGTSALATYLPNQIESENLPLAPEPARHAEYSVDPLGLSQYIYISPSDLEYLNTLQANEIPEGAVETAPQEVRVDLFDLKWRSSSKHDFCQALCENDFVARLSNDLDLELDPSALVSDQNLINFTWTVARNTFCAGNFAMFPDEHLAAMLTGLVSLSGKFSVVQSAIMYDCAMFMRDLYQQEKEKRLSLIWDRFVRIPCFKKCLEPLSERLEQSLDYDELVALTFVIILLFSANSANRSNDWRIHLTGCYQLIAKLEHLKPDSVSETGFTSQLHDHIKDWFCHAQIIASISSDNGGAIGHAGKVIQILKDAPYSALNVLDNRMDLLKGYQTQLYPILTDITFEFERYRADGVLLGGSNILKFKLENADASITRHLHEFGENLIRRLNSLPTYYSPNAKGNWEIQDFKLQLSFKRSSEAYRLALELYVKTFFFTSFDESDIDQLFEKILEALFSMPYLDSVGMACHWPIYASALASIYHRKDKFYFYFIESLLCIGSKGFQGAFNSIERLSYLREVHSKNGLTNLINSAHDFTAY</sequence>
<dbReference type="InterPro" id="IPR021858">
    <property type="entry name" value="Fun_TF"/>
</dbReference>
<dbReference type="STRING" id="1230905.A0A1G4IY33"/>
<dbReference type="SUPFAM" id="SSF57701">
    <property type="entry name" value="Zn2/Cys6 DNA-binding domain"/>
    <property type="match status" value="1"/>
</dbReference>
<dbReference type="InterPro" id="IPR001138">
    <property type="entry name" value="Zn2Cys6_DnaBD"/>
</dbReference>
<dbReference type="Proteomes" id="UP000191024">
    <property type="component" value="Chromosome B"/>
</dbReference>
<dbReference type="Pfam" id="PF11951">
    <property type="entry name" value="Fungal_trans_2"/>
    <property type="match status" value="1"/>
</dbReference>
<dbReference type="GO" id="GO:0000981">
    <property type="term" value="F:DNA-binding transcription factor activity, RNA polymerase II-specific"/>
    <property type="evidence" value="ECO:0007669"/>
    <property type="project" value="InterPro"/>
</dbReference>
<name>A0A1G4IY33_9SACH</name>
<keyword evidence="2" id="KW-0539">Nucleus</keyword>
<dbReference type="PANTHER" id="PTHR37534:SF49">
    <property type="entry name" value="LYSINE BIOSYNTHESIS REGULATORY PROTEIN LYS14"/>
    <property type="match status" value="1"/>
</dbReference>
<evidence type="ECO:0000313" key="5">
    <source>
        <dbReference type="Proteomes" id="UP000191024"/>
    </source>
</evidence>
<protein>
    <submittedName>
        <fullName evidence="4">LAMI_0B08460g1_1</fullName>
    </submittedName>
</protein>
<keyword evidence="5" id="KW-1185">Reference proteome</keyword>
<accession>A0A1G4IY33</accession>
<reference evidence="4 5" key="1">
    <citation type="submission" date="2016-03" db="EMBL/GenBank/DDBJ databases">
        <authorList>
            <person name="Devillers H."/>
        </authorList>
    </citation>
    <scope>NUCLEOTIDE SEQUENCE [LARGE SCALE GENOMIC DNA]</scope>
    <source>
        <strain evidence="4">CBS 11717</strain>
    </source>
</reference>
<dbReference type="EMBL" id="LT598464">
    <property type="protein sequence ID" value="SCU81976.1"/>
    <property type="molecule type" value="Genomic_DNA"/>
</dbReference>
<dbReference type="SMART" id="SM00066">
    <property type="entry name" value="GAL4"/>
    <property type="match status" value="1"/>
</dbReference>
<gene>
    <name evidence="4" type="ORF">LAMI_0B08460G</name>
</gene>
<dbReference type="GO" id="GO:0000976">
    <property type="term" value="F:transcription cis-regulatory region binding"/>
    <property type="evidence" value="ECO:0007669"/>
    <property type="project" value="TreeGrafter"/>
</dbReference>
<evidence type="ECO:0000256" key="1">
    <source>
        <dbReference type="ARBA" id="ARBA00004123"/>
    </source>
</evidence>
<dbReference type="InterPro" id="IPR036864">
    <property type="entry name" value="Zn2-C6_fun-type_DNA-bd_sf"/>
</dbReference>
<dbReference type="PANTHER" id="PTHR37534">
    <property type="entry name" value="TRANSCRIPTIONAL ACTIVATOR PROTEIN UGA3"/>
    <property type="match status" value="1"/>
</dbReference>
<dbReference type="Gene3D" id="4.10.240.10">
    <property type="entry name" value="Zn(2)-C6 fungal-type DNA-binding domain"/>
    <property type="match status" value="1"/>
</dbReference>
<dbReference type="AlphaFoldDB" id="A0A1G4IY33"/>
<organism evidence="4 5">
    <name type="scientific">Lachancea mirantina</name>
    <dbReference type="NCBI Taxonomy" id="1230905"/>
    <lineage>
        <taxon>Eukaryota</taxon>
        <taxon>Fungi</taxon>
        <taxon>Dikarya</taxon>
        <taxon>Ascomycota</taxon>
        <taxon>Saccharomycotina</taxon>
        <taxon>Saccharomycetes</taxon>
        <taxon>Saccharomycetales</taxon>
        <taxon>Saccharomycetaceae</taxon>
        <taxon>Lachancea</taxon>
    </lineage>
</organism>
<comment type="subcellular location">
    <subcellularLocation>
        <location evidence="1">Nucleus</location>
    </subcellularLocation>
</comment>
<dbReference type="PROSITE" id="PS00463">
    <property type="entry name" value="ZN2_CY6_FUNGAL_1"/>
    <property type="match status" value="1"/>
</dbReference>
<dbReference type="PROSITE" id="PS50048">
    <property type="entry name" value="ZN2_CY6_FUNGAL_2"/>
    <property type="match status" value="1"/>
</dbReference>
<feature type="domain" description="Zn(2)-C6 fungal-type" evidence="3">
    <location>
        <begin position="16"/>
        <end position="46"/>
    </location>
</feature>
<dbReference type="CDD" id="cd00067">
    <property type="entry name" value="GAL4"/>
    <property type="match status" value="1"/>
</dbReference>
<evidence type="ECO:0000259" key="3">
    <source>
        <dbReference type="PROSITE" id="PS50048"/>
    </source>
</evidence>
<evidence type="ECO:0000256" key="2">
    <source>
        <dbReference type="ARBA" id="ARBA00023242"/>
    </source>
</evidence>
<dbReference type="GO" id="GO:0045944">
    <property type="term" value="P:positive regulation of transcription by RNA polymerase II"/>
    <property type="evidence" value="ECO:0007669"/>
    <property type="project" value="TreeGrafter"/>
</dbReference>
<dbReference type="GO" id="GO:0008270">
    <property type="term" value="F:zinc ion binding"/>
    <property type="evidence" value="ECO:0007669"/>
    <property type="project" value="InterPro"/>
</dbReference>
<dbReference type="OrthoDB" id="3994232at2759"/>